<accession>A0A7W6Q500</accession>
<dbReference type="Gene3D" id="3.40.50.2300">
    <property type="match status" value="1"/>
</dbReference>
<evidence type="ECO:0000259" key="3">
    <source>
        <dbReference type="PROSITE" id="PS50110"/>
    </source>
</evidence>
<feature type="domain" description="Response regulatory" evidence="3">
    <location>
        <begin position="2"/>
        <end position="121"/>
    </location>
</feature>
<organism evidence="4 5">
    <name type="scientific">Sulfitobacter noctilucicola</name>
    <dbReference type="NCBI Taxonomy" id="1342301"/>
    <lineage>
        <taxon>Bacteria</taxon>
        <taxon>Pseudomonadati</taxon>
        <taxon>Pseudomonadota</taxon>
        <taxon>Alphaproteobacteria</taxon>
        <taxon>Rhodobacterales</taxon>
        <taxon>Roseobacteraceae</taxon>
        <taxon>Sulfitobacter</taxon>
    </lineage>
</organism>
<keyword evidence="5" id="KW-1185">Reference proteome</keyword>
<evidence type="ECO:0000313" key="4">
    <source>
        <dbReference type="EMBL" id="MBB4174744.1"/>
    </source>
</evidence>
<dbReference type="OrthoDB" id="7326651at2"/>
<sequence>MHIFVVDDDPLMLELLSETLREEDGFRLDMYASAEAGLAALDSKEETYDCMLLDIMLPGMDGVELCEVLRKSSRYVSTPILMITGSAEIGLMDRAFKAGATDFILKPFNQNELKARVNMAGMLNQSLAVSSHTMRELTERMKIRFEEPLDLAIPGMCNALALENELLRYRAGCFAMTMFSFEVIGLRGIYRSVRTPAFRTCLDLIGKAAVDMLKNYNARLAYIGRGRFVGVIMDRNRHERDFLSAALNRKLAKIWDVGATGVPVPPETQFSAIAAQRLWSGISAGDMLRVFVDASGSLGDLTEDDENDLFARLDKELTQVPK</sequence>
<evidence type="ECO:0000313" key="5">
    <source>
        <dbReference type="Proteomes" id="UP000565745"/>
    </source>
</evidence>
<name>A0A7W6Q500_9RHOB</name>
<comment type="caution">
    <text evidence="4">The sequence shown here is derived from an EMBL/GenBank/DDBJ whole genome shotgun (WGS) entry which is preliminary data.</text>
</comment>
<dbReference type="Proteomes" id="UP000565745">
    <property type="component" value="Unassembled WGS sequence"/>
</dbReference>
<dbReference type="GO" id="GO:0000160">
    <property type="term" value="P:phosphorelay signal transduction system"/>
    <property type="evidence" value="ECO:0007669"/>
    <property type="project" value="InterPro"/>
</dbReference>
<dbReference type="Pfam" id="PF00072">
    <property type="entry name" value="Response_reg"/>
    <property type="match status" value="1"/>
</dbReference>
<dbReference type="InterPro" id="IPR011006">
    <property type="entry name" value="CheY-like_superfamily"/>
</dbReference>
<dbReference type="PANTHER" id="PTHR44591">
    <property type="entry name" value="STRESS RESPONSE REGULATOR PROTEIN 1"/>
    <property type="match status" value="1"/>
</dbReference>
<dbReference type="RefSeq" id="WP_025056142.1">
    <property type="nucleotide sequence ID" value="NZ_JACIFU010000003.1"/>
</dbReference>
<dbReference type="EMBL" id="JACIFU010000003">
    <property type="protein sequence ID" value="MBB4174744.1"/>
    <property type="molecule type" value="Genomic_DNA"/>
</dbReference>
<dbReference type="AlphaFoldDB" id="A0A7W6Q500"/>
<dbReference type="PANTHER" id="PTHR44591:SF3">
    <property type="entry name" value="RESPONSE REGULATORY DOMAIN-CONTAINING PROTEIN"/>
    <property type="match status" value="1"/>
</dbReference>
<evidence type="ECO:0000256" key="1">
    <source>
        <dbReference type="ARBA" id="ARBA00022553"/>
    </source>
</evidence>
<dbReference type="InterPro" id="IPR001789">
    <property type="entry name" value="Sig_transdc_resp-reg_receiver"/>
</dbReference>
<reference evidence="4 5" key="1">
    <citation type="submission" date="2020-08" db="EMBL/GenBank/DDBJ databases">
        <title>Genomic Encyclopedia of Type Strains, Phase IV (KMG-IV): sequencing the most valuable type-strain genomes for metagenomic binning, comparative biology and taxonomic classification.</title>
        <authorList>
            <person name="Goeker M."/>
        </authorList>
    </citation>
    <scope>NUCLEOTIDE SEQUENCE [LARGE SCALE GENOMIC DNA]</scope>
    <source>
        <strain evidence="4 5">DSM 101015</strain>
    </source>
</reference>
<protein>
    <submittedName>
        <fullName evidence="4">CheY-like chemotaxis protein</fullName>
    </submittedName>
</protein>
<dbReference type="PROSITE" id="PS50110">
    <property type="entry name" value="RESPONSE_REGULATORY"/>
    <property type="match status" value="1"/>
</dbReference>
<feature type="modified residue" description="4-aspartylphosphate" evidence="2">
    <location>
        <position position="54"/>
    </location>
</feature>
<keyword evidence="1 2" id="KW-0597">Phosphoprotein</keyword>
<evidence type="ECO:0000256" key="2">
    <source>
        <dbReference type="PROSITE-ProRule" id="PRU00169"/>
    </source>
</evidence>
<dbReference type="SUPFAM" id="SSF52172">
    <property type="entry name" value="CheY-like"/>
    <property type="match status" value="1"/>
</dbReference>
<dbReference type="InterPro" id="IPR050595">
    <property type="entry name" value="Bact_response_regulator"/>
</dbReference>
<gene>
    <name evidence="4" type="ORF">GGR93_002532</name>
</gene>
<proteinExistence type="predicted"/>
<dbReference type="SMART" id="SM00448">
    <property type="entry name" value="REC"/>
    <property type="match status" value="1"/>
</dbReference>